<reference evidence="1 2" key="1">
    <citation type="journal article" date="2011" name="EMBO J.">
        <title>Structural diversity of bacterial flagellar motors.</title>
        <authorList>
            <person name="Chen S."/>
            <person name="Beeby M."/>
            <person name="Murphy G.E."/>
            <person name="Leadbetter J.R."/>
            <person name="Hendrixson D.R."/>
            <person name="Briegel A."/>
            <person name="Li Z."/>
            <person name="Shi J."/>
            <person name="Tocheva E.I."/>
            <person name="Muller A."/>
            <person name="Dobro M.J."/>
            <person name="Jensen G.J."/>
        </authorList>
    </citation>
    <scope>NUCLEOTIDE SEQUENCE [LARGE SCALE GENOMIC DNA]</scope>
    <source>
        <strain evidence="1 2">DSM 6540</strain>
    </source>
</reference>
<protein>
    <recommendedName>
        <fullName evidence="3">Tyrosine protein kinase</fullName>
    </recommendedName>
</protein>
<dbReference type="AlphaFoldDB" id="F7NP29"/>
<dbReference type="OrthoDB" id="9773772at2"/>
<name>F7NP29_9FIRM</name>
<dbReference type="eggNOG" id="COG3642">
    <property type="taxonomic scope" value="Bacteria"/>
</dbReference>
<dbReference type="Gene3D" id="1.10.510.10">
    <property type="entry name" value="Transferase(Phosphotransferase) domain 1"/>
    <property type="match status" value="1"/>
</dbReference>
<proteinExistence type="predicted"/>
<dbReference type="InterPro" id="IPR011009">
    <property type="entry name" value="Kinase-like_dom_sf"/>
</dbReference>
<sequence>MNIVLNPQFAMLKDFVYSLPDTFAASGEVIYKARNEIRIFTVQGFEVNVKKFKTPHILNRIVYTFFRLTKARRSYENALQLLEKGIETPAPIAYIEMKAGKLFSEGYFISLQCPYPYNFRKFEGEKLSDSGNEAVLAAFARFTARLHESQVLHLDYSPGNILFDVNSKEARFTLLDINRMNFCPVDQATGCRNFERLWGSDEMFLYMADIYARERGFDPGECRQKILRAHLDCMTYFDNKKIIKQNLKEKNYKACFPLWYANLKYLYFCGR</sequence>
<dbReference type="EMBL" id="AFGF01000240">
    <property type="protein sequence ID" value="EGO62152.1"/>
    <property type="molecule type" value="Genomic_DNA"/>
</dbReference>
<comment type="caution">
    <text evidence="1">The sequence shown here is derived from an EMBL/GenBank/DDBJ whole genome shotgun (WGS) entry which is preliminary data.</text>
</comment>
<dbReference type="Proteomes" id="UP000003240">
    <property type="component" value="Unassembled WGS sequence"/>
</dbReference>
<dbReference type="STRING" id="1009370.ALO_19352"/>
<dbReference type="RefSeq" id="WP_004099087.1">
    <property type="nucleotide sequence ID" value="NZ_AFGF01000240.1"/>
</dbReference>
<keyword evidence="2" id="KW-1185">Reference proteome</keyword>
<evidence type="ECO:0008006" key="3">
    <source>
        <dbReference type="Google" id="ProtNLM"/>
    </source>
</evidence>
<gene>
    <name evidence="1" type="ORF">ALO_19352</name>
</gene>
<dbReference type="SUPFAM" id="SSF56112">
    <property type="entry name" value="Protein kinase-like (PK-like)"/>
    <property type="match status" value="1"/>
</dbReference>
<evidence type="ECO:0000313" key="2">
    <source>
        <dbReference type="Proteomes" id="UP000003240"/>
    </source>
</evidence>
<dbReference type="Pfam" id="PF06293">
    <property type="entry name" value="Kdo"/>
    <property type="match status" value="1"/>
</dbReference>
<organism evidence="1 2">
    <name type="scientific">Acetonema longum DSM 6540</name>
    <dbReference type="NCBI Taxonomy" id="1009370"/>
    <lineage>
        <taxon>Bacteria</taxon>
        <taxon>Bacillati</taxon>
        <taxon>Bacillota</taxon>
        <taxon>Negativicutes</taxon>
        <taxon>Acetonemataceae</taxon>
        <taxon>Acetonema</taxon>
    </lineage>
</organism>
<accession>F7NP29</accession>
<evidence type="ECO:0000313" key="1">
    <source>
        <dbReference type="EMBL" id="EGO62152.1"/>
    </source>
</evidence>